<evidence type="ECO:0000313" key="8">
    <source>
        <dbReference type="EMBL" id="CAH3161145.1"/>
    </source>
</evidence>
<dbReference type="Proteomes" id="UP001159405">
    <property type="component" value="Unassembled WGS sequence"/>
</dbReference>
<comment type="caution">
    <text evidence="8">The sequence shown here is derived from an EMBL/GenBank/DDBJ whole genome shotgun (WGS) entry which is preliminary data.</text>
</comment>
<dbReference type="InterPro" id="IPR036005">
    <property type="entry name" value="Creatinase/aminopeptidase-like"/>
</dbReference>
<dbReference type="InterPro" id="IPR050422">
    <property type="entry name" value="X-Pro_aminopeptidase_P"/>
</dbReference>
<gene>
    <name evidence="8" type="ORF">PLOB_00004333</name>
</gene>
<feature type="domain" description="Peptidase M24 C-terminal" evidence="7">
    <location>
        <begin position="579"/>
        <end position="643"/>
    </location>
</feature>
<protein>
    <submittedName>
        <fullName evidence="8">Uncharacterized protein</fullName>
    </submittedName>
</protein>
<dbReference type="InterPro" id="IPR029149">
    <property type="entry name" value="Creatin/AminoP/Spt16_N"/>
</dbReference>
<keyword evidence="4" id="KW-0732">Signal</keyword>
<dbReference type="Pfam" id="PF16188">
    <property type="entry name" value="Peptidase_M24_C"/>
    <property type="match status" value="1"/>
</dbReference>
<feature type="chain" id="PRO_5046771254" evidence="4">
    <location>
        <begin position="21"/>
        <end position="676"/>
    </location>
</feature>
<reference evidence="8 9" key="1">
    <citation type="submission" date="2022-05" db="EMBL/GenBank/DDBJ databases">
        <authorList>
            <consortium name="Genoscope - CEA"/>
            <person name="William W."/>
        </authorList>
    </citation>
    <scope>NUCLEOTIDE SEQUENCE [LARGE SCALE GENOMIC DNA]</scope>
</reference>
<dbReference type="PANTHER" id="PTHR43763:SF6">
    <property type="entry name" value="XAA-PRO AMINOPEPTIDASE 1"/>
    <property type="match status" value="1"/>
</dbReference>
<evidence type="ECO:0000313" key="9">
    <source>
        <dbReference type="Proteomes" id="UP001159405"/>
    </source>
</evidence>
<sequence>MKLGILIVAATLCSLINLHCRVLGAARFQRAAAPSLAKVNTTERLAELRKLMQREGVQAYIVPSVDQHMSEYVAPHFQRRQYISGFTGSNGDAVITMNKAGMWTDGRYFLQAEMQMDDNWTLMKMGTPVTPTQAEWLAKALSSGQTVGVDGRLMSITAFESMSQELQKSSITLKSVGENLVDEIWTAGRPPLSNATIFPLEMKFTGKSSQDKIKELRHEMSANQASAVVVYKLDEVAWLLNLRGDDVPFNPFFFAFVIVAASDVKVYVDDAKLTDKAKEHLSSAKVFPYNTTKFIDDIKAEGTKQSAKIWLSQYASYAMKEAVPQGKLLSKDSPIALPKSVKNPTEIEGMKKAHLKDSTAMVEFFYWLKNEVPKGSKDLTEMSAAAKLEEFKSKQDLYMGASFDTIAGFGPNGAIIHYRPEEHSNLQITDKSTFLVDSGSQFKDGTTDTTRTVHFGTPTEEQKDAYTRVLKGQIDLALTVFPNTTQGRFLDPIARKELWRNGLDYRHGTGHGIGMFLSVHEGPQRIAGGCPKSYERPIVPGMFQSDEPGYYKDGSFGVRLENIVLAVPAKTENTFNDVEYVTFESVSLVPYWKNLINLDIMTSTEIDWLNKYHKDCREKVGKMLKDQGKQDVYDWLVEITKPVEQKGGTPTAGSVTLTLSAITWMSVAAISMFLFF</sequence>
<keyword evidence="3" id="KW-0378">Hydrolase</keyword>
<feature type="domain" description="Peptidase M24" evidence="5">
    <location>
        <begin position="348"/>
        <end position="565"/>
    </location>
</feature>
<dbReference type="SUPFAM" id="SSF55920">
    <property type="entry name" value="Creatinase/aminopeptidase"/>
    <property type="match status" value="1"/>
</dbReference>
<dbReference type="PANTHER" id="PTHR43763">
    <property type="entry name" value="XAA-PRO AMINOPEPTIDASE 1"/>
    <property type="match status" value="1"/>
</dbReference>
<evidence type="ECO:0000256" key="1">
    <source>
        <dbReference type="ARBA" id="ARBA00008766"/>
    </source>
</evidence>
<proteinExistence type="inferred from homology"/>
<comment type="similarity">
    <text evidence="1">Belongs to the peptidase M24B family.</text>
</comment>
<name>A0ABN8QF91_9CNID</name>
<dbReference type="SUPFAM" id="SSF53092">
    <property type="entry name" value="Creatinase/prolidase N-terminal domain"/>
    <property type="match status" value="1"/>
</dbReference>
<evidence type="ECO:0000259" key="6">
    <source>
        <dbReference type="Pfam" id="PF01321"/>
    </source>
</evidence>
<dbReference type="Pfam" id="PF16189">
    <property type="entry name" value="Creatinase_N_2"/>
    <property type="match status" value="1"/>
</dbReference>
<dbReference type="Pfam" id="PF01321">
    <property type="entry name" value="Creatinase_N"/>
    <property type="match status" value="1"/>
</dbReference>
<dbReference type="EMBL" id="CALNXK010000119">
    <property type="protein sequence ID" value="CAH3161145.1"/>
    <property type="molecule type" value="Genomic_DNA"/>
</dbReference>
<feature type="signal peptide" evidence="4">
    <location>
        <begin position="1"/>
        <end position="20"/>
    </location>
</feature>
<dbReference type="InterPro" id="IPR033740">
    <property type="entry name" value="Pept_M24B"/>
</dbReference>
<feature type="domain" description="Creatinase N-terminal" evidence="6">
    <location>
        <begin position="44"/>
        <end position="178"/>
    </location>
</feature>
<dbReference type="InterPro" id="IPR032416">
    <property type="entry name" value="Peptidase_M24_C"/>
</dbReference>
<evidence type="ECO:0000256" key="2">
    <source>
        <dbReference type="ARBA" id="ARBA00022723"/>
    </source>
</evidence>
<dbReference type="CDD" id="cd01085">
    <property type="entry name" value="APP"/>
    <property type="match status" value="1"/>
</dbReference>
<dbReference type="InterPro" id="IPR000587">
    <property type="entry name" value="Creatinase_N"/>
</dbReference>
<keyword evidence="9" id="KW-1185">Reference proteome</keyword>
<dbReference type="Gene3D" id="3.40.350.10">
    <property type="entry name" value="Creatinase/prolidase N-terminal domain"/>
    <property type="match status" value="2"/>
</dbReference>
<dbReference type="Gene3D" id="3.90.230.10">
    <property type="entry name" value="Creatinase/methionine aminopeptidase superfamily"/>
    <property type="match status" value="1"/>
</dbReference>
<evidence type="ECO:0000256" key="3">
    <source>
        <dbReference type="ARBA" id="ARBA00022801"/>
    </source>
</evidence>
<accession>A0ABN8QF91</accession>
<evidence type="ECO:0000259" key="5">
    <source>
        <dbReference type="Pfam" id="PF00557"/>
    </source>
</evidence>
<evidence type="ECO:0000256" key="4">
    <source>
        <dbReference type="SAM" id="SignalP"/>
    </source>
</evidence>
<dbReference type="Pfam" id="PF00557">
    <property type="entry name" value="Peptidase_M24"/>
    <property type="match status" value="1"/>
</dbReference>
<organism evidence="8 9">
    <name type="scientific">Porites lobata</name>
    <dbReference type="NCBI Taxonomy" id="104759"/>
    <lineage>
        <taxon>Eukaryota</taxon>
        <taxon>Metazoa</taxon>
        <taxon>Cnidaria</taxon>
        <taxon>Anthozoa</taxon>
        <taxon>Hexacorallia</taxon>
        <taxon>Scleractinia</taxon>
        <taxon>Fungiina</taxon>
        <taxon>Poritidae</taxon>
        <taxon>Porites</taxon>
    </lineage>
</organism>
<dbReference type="InterPro" id="IPR000994">
    <property type="entry name" value="Pept_M24"/>
</dbReference>
<keyword evidence="2" id="KW-0479">Metal-binding</keyword>
<evidence type="ECO:0000259" key="7">
    <source>
        <dbReference type="Pfam" id="PF16188"/>
    </source>
</evidence>